<dbReference type="Proteomes" id="UP000234847">
    <property type="component" value="Unassembled WGS sequence"/>
</dbReference>
<feature type="transmembrane region" description="Helical" evidence="1">
    <location>
        <begin position="48"/>
        <end position="68"/>
    </location>
</feature>
<keyword evidence="1" id="KW-0812">Transmembrane</keyword>
<name>A0AAX0VI35_MICLU</name>
<organism evidence="2 3">
    <name type="scientific">Micrococcus luteus</name>
    <name type="common">Micrococcus lysodeikticus</name>
    <dbReference type="NCBI Taxonomy" id="1270"/>
    <lineage>
        <taxon>Bacteria</taxon>
        <taxon>Bacillati</taxon>
        <taxon>Actinomycetota</taxon>
        <taxon>Actinomycetes</taxon>
        <taxon>Micrococcales</taxon>
        <taxon>Micrococcaceae</taxon>
        <taxon>Micrococcus</taxon>
    </lineage>
</organism>
<comment type="caution">
    <text evidence="2">The sequence shown here is derived from an EMBL/GenBank/DDBJ whole genome shotgun (WGS) entry which is preliminary data.</text>
</comment>
<sequence length="154" mass="16757">MAARAKELQEKWARKGRYRAAVITLLASVITAGGALLAAAGATADEPAWVKESVVLAVLAATSLRVLASLRPTGWKRFPWSAWATILYGSLWLLVMGLAAEMWSAPGYILSTLTPLFLLVAVVVQDKATMRGQADAPETFREMMVDAIPQKWRD</sequence>
<gene>
    <name evidence="2" type="ORF">CYJ95_10790</name>
</gene>
<proteinExistence type="predicted"/>
<feature type="transmembrane region" description="Helical" evidence="1">
    <location>
        <begin position="80"/>
        <end position="99"/>
    </location>
</feature>
<keyword evidence="1" id="KW-0472">Membrane</keyword>
<evidence type="ECO:0000313" key="2">
    <source>
        <dbReference type="EMBL" id="PKZ80703.1"/>
    </source>
</evidence>
<accession>A0AAX0VI35</accession>
<dbReference type="RefSeq" id="WP_145993078.1">
    <property type="nucleotide sequence ID" value="NZ_JBEZYE010000050.1"/>
</dbReference>
<evidence type="ECO:0000256" key="1">
    <source>
        <dbReference type="SAM" id="Phobius"/>
    </source>
</evidence>
<protein>
    <recommendedName>
        <fullName evidence="4">Holin</fullName>
    </recommendedName>
</protein>
<keyword evidence="1" id="KW-1133">Transmembrane helix</keyword>
<feature type="transmembrane region" description="Helical" evidence="1">
    <location>
        <begin position="105"/>
        <end position="124"/>
    </location>
</feature>
<evidence type="ECO:0000313" key="3">
    <source>
        <dbReference type="Proteomes" id="UP000234847"/>
    </source>
</evidence>
<dbReference type="EMBL" id="PKJT01000014">
    <property type="protein sequence ID" value="PKZ80703.1"/>
    <property type="molecule type" value="Genomic_DNA"/>
</dbReference>
<evidence type="ECO:0008006" key="4">
    <source>
        <dbReference type="Google" id="ProtNLM"/>
    </source>
</evidence>
<feature type="transmembrane region" description="Helical" evidence="1">
    <location>
        <begin position="20"/>
        <end position="42"/>
    </location>
</feature>
<dbReference type="AlphaFoldDB" id="A0AAX0VI35"/>
<reference evidence="2 3" key="1">
    <citation type="submission" date="2017-12" db="EMBL/GenBank/DDBJ databases">
        <title>Phylogenetic diversity of female urinary microbiome.</title>
        <authorList>
            <person name="Thomas-White K."/>
            <person name="Wolfe A.J."/>
        </authorList>
    </citation>
    <scope>NUCLEOTIDE SEQUENCE [LARGE SCALE GENOMIC DNA]</scope>
    <source>
        <strain evidence="2 3">UMB0038</strain>
    </source>
</reference>